<dbReference type="CDD" id="cd18597">
    <property type="entry name" value="ABC_6TM_YOR1_D1_like"/>
    <property type="match status" value="1"/>
</dbReference>
<dbReference type="CDD" id="cd03244">
    <property type="entry name" value="ABCC_MRP_domain2"/>
    <property type="match status" value="1"/>
</dbReference>
<dbReference type="SUPFAM" id="SSF52540">
    <property type="entry name" value="P-loop containing nucleoside triphosphate hydrolases"/>
    <property type="match status" value="2"/>
</dbReference>
<dbReference type="OrthoDB" id="6500128at2759"/>
<comment type="similarity">
    <text evidence="2">Belongs to the ABC transporter superfamily. ABCC family. Conjugate transporter (TC 3.A.1.208) subfamily.</text>
</comment>
<dbReference type="PROSITE" id="PS50929">
    <property type="entry name" value="ABC_TM1F"/>
    <property type="match status" value="2"/>
</dbReference>
<dbReference type="InterPro" id="IPR011527">
    <property type="entry name" value="ABC1_TM_dom"/>
</dbReference>
<feature type="transmembrane region" description="Helical" evidence="10">
    <location>
        <begin position="410"/>
        <end position="436"/>
    </location>
</feature>
<dbReference type="InterPro" id="IPR027417">
    <property type="entry name" value="P-loop_NTPase"/>
</dbReference>
<dbReference type="FunFam" id="3.40.50.300:FF:000997">
    <property type="entry name" value="Multidrug resistance-associated protein 1"/>
    <property type="match status" value="1"/>
</dbReference>
<dbReference type="Gene3D" id="1.20.1560.10">
    <property type="entry name" value="ABC transporter type 1, transmembrane domain"/>
    <property type="match status" value="2"/>
</dbReference>
<dbReference type="GO" id="GO:0016887">
    <property type="term" value="F:ATP hydrolysis activity"/>
    <property type="evidence" value="ECO:0007669"/>
    <property type="project" value="InterPro"/>
</dbReference>
<comment type="subcellular location">
    <subcellularLocation>
        <location evidence="1">Membrane</location>
        <topology evidence="1">Multi-pass membrane protein</topology>
    </subcellularLocation>
</comment>
<proteinExistence type="inferred from homology"/>
<comment type="caution">
    <text evidence="13">The sequence shown here is derived from an EMBL/GenBank/DDBJ whole genome shotgun (WGS) entry which is preliminary data.</text>
</comment>
<dbReference type="CDD" id="cd18606">
    <property type="entry name" value="ABC_6TM_YOR1_D2_like"/>
    <property type="match status" value="1"/>
</dbReference>
<dbReference type="FunFam" id="1.20.1560.10:FF:000010">
    <property type="entry name" value="Multidrug resistance-associated ABC transporter"/>
    <property type="match status" value="1"/>
</dbReference>
<evidence type="ECO:0000259" key="12">
    <source>
        <dbReference type="PROSITE" id="PS50929"/>
    </source>
</evidence>
<keyword evidence="3" id="KW-0813">Transport</keyword>
<feature type="domain" description="ABC transporter" evidence="11">
    <location>
        <begin position="1156"/>
        <end position="1394"/>
    </location>
</feature>
<keyword evidence="14" id="KW-1185">Reference proteome</keyword>
<feature type="transmembrane region" description="Helical" evidence="10">
    <location>
        <begin position="1092"/>
        <end position="1110"/>
    </location>
</feature>
<dbReference type="Pfam" id="PF00664">
    <property type="entry name" value="ABC_membrane"/>
    <property type="match status" value="2"/>
</dbReference>
<evidence type="ECO:0000313" key="14">
    <source>
        <dbReference type="Proteomes" id="UP000765509"/>
    </source>
</evidence>
<feature type="transmembrane region" description="Helical" evidence="10">
    <location>
        <begin position="448"/>
        <end position="473"/>
    </location>
</feature>
<sequence>MVRKLDEDLVRGAEPHPGSFSETSPSSIKPATQSMPDQLLTASQTTTFLIRPLFKPWGWWSRTCFTKKNKAASNSTPTTGATPSMDQAQLIPEQEANFLSILTFQWFQPLVSKGFQRPLLETDLWALDNKRHSDVMSDRLLENYRKRQKLAQDVSSSKKSEKKCQKFLLAQALNDTFLKEFWTSAIFKLLSDALNVSSPLMTKALIDYGSRVYLYHLQPDKASLPPSRAQGYTLAFGLFLMQLFSSVFLHQFFYRSMSIGVLSRSALISAIYKKSLSFNSTARKQFSTSQLIGHISADVSRIDFCLGFFHLSWTAPIQLFALSAILVIQIGISSLSGIVLMILLLPLQLTMMALMFSMRSKVTGWTEKRTRKTQEVLKGMKLLKLFGWEEAFLKIINSNRQKELDFLGRALVVLTGAEAIGSSLPLVGSILAFITYSATGHGPGNPQAVFTSLTLFQLLGMPLLLFPVALGSIADASNAIIRLEKIFEAGIMEEEPKVIDTTMSTAVNVFKASWIWEESKDANSTILNEEKSQPFSLTDIELEIKPGVLTAIVGPVGCGKSSLLQALMGEMKQTSGPPARFGGTTGYCPQTAWIQNDTIRGNITFGSKFDEGRYRTVLYISCLEPDLLMFPQGDMTLIGERGINLSGGQKQRINIARVLYSDPDIILFDDPLSAVDAHVGNHLFEHAIRANRTASGDSKATMQTKILVTHALHFLPKVDEIICMEGGKIQERGTFDELIEAKGTFFALFRDFASGQRRNGDQAYLDQEDLYFQGFLTSSNERLESELSSLEREDGKTMEKSDTTESTGPLNQMQEEERSSGTVGWSVYRQYLQAGKCSFTLPLLVLGIAFQQSAVVLSSYWLVWWQNADLMLNQATFMAVYASLGIFQILAGFIRGASSVMIGLYASRNLHHGALKSLLRAPLTFFDTTPLGRIMNRLSKDMDSIDNLLNDSLRMALATFSDVIGSVVLIGLRSQWFLLVLAALSLVYAYFARLYRPSARDIQRLDNLLRSRLYAHFSESLNGLTTIKAYGMTQKFLSEHCRLLDFENRAYLLTVINQQWLGLRFNALGSVLVLVVAIIAVEQAETTNPSQIGLILTYILGISQALGWMIRQFAKVENNLNSVERLLWYQNNLPQEAPARVPGVDPDPGWPSKGSIRAKDIFMSYRAGLPSVLKGVSIEIAAGEKIGVVGRTGAGKSSLMMALFRIIELDSGTLEIDGVNISKIGLDRLRHSVSIIPQDSVLFEGTIRTNIDPFDQYDEPRLWDALQQTGLSRKDGGGRKAGRYGLDSVIEDEGVNLSVGERSLVSLARALVKDSRIIVLDEATASVDYETDARIQETIRKEFKDKTLICIAHRLKTVLHYDRILVMDNGKLAEVGTPLELFDVGENGIFRSMCQSTSISKDDIVAAALEKSSSS</sequence>
<evidence type="ECO:0008006" key="15">
    <source>
        <dbReference type="Google" id="ProtNLM"/>
    </source>
</evidence>
<keyword evidence="8 10" id="KW-0472">Membrane</keyword>
<dbReference type="InterPro" id="IPR017871">
    <property type="entry name" value="ABC_transporter-like_CS"/>
</dbReference>
<dbReference type="GO" id="GO:0140359">
    <property type="term" value="F:ABC-type transporter activity"/>
    <property type="evidence" value="ECO:0007669"/>
    <property type="project" value="InterPro"/>
</dbReference>
<organism evidence="13 14">
    <name type="scientific">Austropuccinia psidii MF-1</name>
    <dbReference type="NCBI Taxonomy" id="1389203"/>
    <lineage>
        <taxon>Eukaryota</taxon>
        <taxon>Fungi</taxon>
        <taxon>Dikarya</taxon>
        <taxon>Basidiomycota</taxon>
        <taxon>Pucciniomycotina</taxon>
        <taxon>Pucciniomycetes</taxon>
        <taxon>Pucciniales</taxon>
        <taxon>Sphaerophragmiaceae</taxon>
        <taxon>Austropuccinia</taxon>
    </lineage>
</organism>
<dbReference type="InterPro" id="IPR050173">
    <property type="entry name" value="ABC_transporter_C-like"/>
</dbReference>
<dbReference type="InterPro" id="IPR003593">
    <property type="entry name" value="AAA+_ATPase"/>
</dbReference>
<dbReference type="EMBL" id="AVOT02002133">
    <property type="protein sequence ID" value="MBW0469278.1"/>
    <property type="molecule type" value="Genomic_DNA"/>
</dbReference>
<dbReference type="CDD" id="cd03250">
    <property type="entry name" value="ABCC_MRP_domain1"/>
    <property type="match status" value="1"/>
</dbReference>
<feature type="transmembrane region" description="Helical" evidence="10">
    <location>
        <begin position="232"/>
        <end position="254"/>
    </location>
</feature>
<evidence type="ECO:0000256" key="3">
    <source>
        <dbReference type="ARBA" id="ARBA00022448"/>
    </source>
</evidence>
<feature type="transmembrane region" description="Helical" evidence="10">
    <location>
        <begin position="1061"/>
        <end position="1080"/>
    </location>
</feature>
<dbReference type="Proteomes" id="UP000765509">
    <property type="component" value="Unassembled WGS sequence"/>
</dbReference>
<feature type="transmembrane region" description="Helical" evidence="10">
    <location>
        <begin position="952"/>
        <end position="970"/>
    </location>
</feature>
<evidence type="ECO:0000256" key="5">
    <source>
        <dbReference type="ARBA" id="ARBA00022741"/>
    </source>
</evidence>
<dbReference type="FunFam" id="3.40.50.300:FF:000565">
    <property type="entry name" value="ABC bile acid transporter"/>
    <property type="match status" value="1"/>
</dbReference>
<feature type="compositionally biased region" description="Basic and acidic residues" evidence="9">
    <location>
        <begin position="783"/>
        <end position="803"/>
    </location>
</feature>
<keyword evidence="7 10" id="KW-1133">Transmembrane helix</keyword>
<dbReference type="PANTHER" id="PTHR24223">
    <property type="entry name" value="ATP-BINDING CASSETTE SUB-FAMILY C"/>
    <property type="match status" value="1"/>
</dbReference>
<feature type="transmembrane region" description="Helical" evidence="10">
    <location>
        <begin position="311"/>
        <end position="332"/>
    </location>
</feature>
<feature type="region of interest" description="Disordered" evidence="9">
    <location>
        <begin position="1"/>
        <end position="33"/>
    </location>
</feature>
<evidence type="ECO:0000256" key="10">
    <source>
        <dbReference type="SAM" id="Phobius"/>
    </source>
</evidence>
<feature type="domain" description="ABC transporter" evidence="11">
    <location>
        <begin position="517"/>
        <end position="751"/>
    </location>
</feature>
<feature type="region of interest" description="Disordered" evidence="9">
    <location>
        <begin position="783"/>
        <end position="818"/>
    </location>
</feature>
<accession>A0A9Q3BQ82</accession>
<evidence type="ECO:0000256" key="8">
    <source>
        <dbReference type="ARBA" id="ARBA00023136"/>
    </source>
</evidence>
<evidence type="ECO:0000256" key="9">
    <source>
        <dbReference type="SAM" id="MobiDB-lite"/>
    </source>
</evidence>
<dbReference type="Pfam" id="PF00005">
    <property type="entry name" value="ABC_tran"/>
    <property type="match status" value="2"/>
</dbReference>
<evidence type="ECO:0000256" key="7">
    <source>
        <dbReference type="ARBA" id="ARBA00022989"/>
    </source>
</evidence>
<feature type="domain" description="ABC transmembrane type-1" evidence="12">
    <location>
        <begin position="182"/>
        <end position="475"/>
    </location>
</feature>
<dbReference type="GO" id="GO:0016020">
    <property type="term" value="C:membrane"/>
    <property type="evidence" value="ECO:0007669"/>
    <property type="project" value="UniProtKB-SubCell"/>
</dbReference>
<dbReference type="GO" id="GO:0005524">
    <property type="term" value="F:ATP binding"/>
    <property type="evidence" value="ECO:0007669"/>
    <property type="project" value="UniProtKB-KW"/>
</dbReference>
<evidence type="ECO:0000256" key="4">
    <source>
        <dbReference type="ARBA" id="ARBA00022692"/>
    </source>
</evidence>
<dbReference type="PANTHER" id="PTHR24223:SF456">
    <property type="entry name" value="MULTIDRUG RESISTANCE-ASSOCIATED PROTEIN LETHAL(2)03659"/>
    <property type="match status" value="1"/>
</dbReference>
<keyword evidence="6" id="KW-0067">ATP-binding</keyword>
<feature type="transmembrane region" description="Helical" evidence="10">
    <location>
        <begin position="976"/>
        <end position="995"/>
    </location>
</feature>
<feature type="transmembrane region" description="Helical" evidence="10">
    <location>
        <begin position="839"/>
        <end position="863"/>
    </location>
</feature>
<dbReference type="InterPro" id="IPR003439">
    <property type="entry name" value="ABC_transporter-like_ATP-bd"/>
</dbReference>
<feature type="domain" description="ABC transmembrane type-1" evidence="12">
    <location>
        <begin position="843"/>
        <end position="1118"/>
    </location>
</feature>
<dbReference type="PROSITE" id="PS50893">
    <property type="entry name" value="ABC_TRANSPORTER_2"/>
    <property type="match status" value="2"/>
</dbReference>
<feature type="transmembrane region" description="Helical" evidence="10">
    <location>
        <begin position="338"/>
        <end position="358"/>
    </location>
</feature>
<evidence type="ECO:0000256" key="1">
    <source>
        <dbReference type="ARBA" id="ARBA00004141"/>
    </source>
</evidence>
<dbReference type="PROSITE" id="PS00211">
    <property type="entry name" value="ABC_TRANSPORTER_1"/>
    <property type="match status" value="2"/>
</dbReference>
<dbReference type="Gene3D" id="3.40.50.300">
    <property type="entry name" value="P-loop containing nucleotide triphosphate hydrolases"/>
    <property type="match status" value="2"/>
</dbReference>
<dbReference type="SMART" id="SM00382">
    <property type="entry name" value="AAA"/>
    <property type="match status" value="2"/>
</dbReference>
<evidence type="ECO:0000256" key="2">
    <source>
        <dbReference type="ARBA" id="ARBA00009726"/>
    </source>
</evidence>
<reference evidence="13" key="1">
    <citation type="submission" date="2021-03" db="EMBL/GenBank/DDBJ databases">
        <title>Draft genome sequence of rust myrtle Austropuccinia psidii MF-1, a brazilian biotype.</title>
        <authorList>
            <person name="Quecine M.C."/>
            <person name="Pachon D.M.R."/>
            <person name="Bonatelli M.L."/>
            <person name="Correr F.H."/>
            <person name="Franceschini L.M."/>
            <person name="Leite T.F."/>
            <person name="Margarido G.R.A."/>
            <person name="Almeida C.A."/>
            <person name="Ferrarezi J.A."/>
            <person name="Labate C.A."/>
        </authorList>
    </citation>
    <scope>NUCLEOTIDE SEQUENCE</scope>
    <source>
        <strain evidence="13">MF-1</strain>
    </source>
</reference>
<dbReference type="InterPro" id="IPR036640">
    <property type="entry name" value="ABC1_TM_sf"/>
</dbReference>
<keyword evidence="4 10" id="KW-0812">Transmembrane</keyword>
<feature type="transmembrane region" description="Helical" evidence="10">
    <location>
        <begin position="875"/>
        <end position="894"/>
    </location>
</feature>
<evidence type="ECO:0000313" key="13">
    <source>
        <dbReference type="EMBL" id="MBW0469278.1"/>
    </source>
</evidence>
<dbReference type="SUPFAM" id="SSF90123">
    <property type="entry name" value="ABC transporter transmembrane region"/>
    <property type="match status" value="2"/>
</dbReference>
<evidence type="ECO:0000259" key="11">
    <source>
        <dbReference type="PROSITE" id="PS50893"/>
    </source>
</evidence>
<evidence type="ECO:0000256" key="6">
    <source>
        <dbReference type="ARBA" id="ARBA00022840"/>
    </source>
</evidence>
<gene>
    <name evidence="13" type="ORF">O181_008993</name>
</gene>
<name>A0A9Q3BQ82_9BASI</name>
<feature type="compositionally biased region" description="Polar residues" evidence="9">
    <location>
        <begin position="20"/>
        <end position="33"/>
    </location>
</feature>
<feature type="compositionally biased region" description="Basic and acidic residues" evidence="9">
    <location>
        <begin position="1"/>
        <end position="14"/>
    </location>
</feature>
<keyword evidence="5" id="KW-0547">Nucleotide-binding</keyword>
<protein>
    <recommendedName>
        <fullName evidence="15">ABC transporter</fullName>
    </recommendedName>
</protein>
<feature type="compositionally biased region" description="Polar residues" evidence="9">
    <location>
        <begin position="804"/>
        <end position="813"/>
    </location>
</feature>